<proteinExistence type="predicted"/>
<evidence type="ECO:0000256" key="1">
    <source>
        <dbReference type="ARBA" id="ARBA00022729"/>
    </source>
</evidence>
<keyword evidence="4" id="KW-1185">Reference proteome</keyword>
<dbReference type="InterPro" id="IPR011050">
    <property type="entry name" value="Pectin_lyase_fold/virulence"/>
</dbReference>
<dbReference type="InterPro" id="IPR013425">
    <property type="entry name" value="Autotrns_rpt"/>
</dbReference>
<evidence type="ECO:0000256" key="2">
    <source>
        <dbReference type="SAM" id="Phobius"/>
    </source>
</evidence>
<dbReference type="Gene3D" id="2.160.20.20">
    <property type="match status" value="1"/>
</dbReference>
<keyword evidence="2" id="KW-0472">Membrane</keyword>
<dbReference type="NCBIfam" id="TIGR02595">
    <property type="entry name" value="PEP_CTERM"/>
    <property type="match status" value="1"/>
</dbReference>
<keyword evidence="1" id="KW-0732">Signal</keyword>
<evidence type="ECO:0000313" key="4">
    <source>
        <dbReference type="Proteomes" id="UP000190774"/>
    </source>
</evidence>
<dbReference type="Pfam" id="PF12951">
    <property type="entry name" value="PATR"/>
    <property type="match status" value="8"/>
</dbReference>
<dbReference type="SUPFAM" id="SSF51126">
    <property type="entry name" value="Pectin lyase-like"/>
    <property type="match status" value="2"/>
</dbReference>
<feature type="transmembrane region" description="Helical" evidence="2">
    <location>
        <begin position="1656"/>
        <end position="1679"/>
    </location>
</feature>
<evidence type="ECO:0000313" key="3">
    <source>
        <dbReference type="EMBL" id="SKA94171.1"/>
    </source>
</evidence>
<dbReference type="OrthoDB" id="174291at2"/>
<reference evidence="4" key="1">
    <citation type="submission" date="2017-02" db="EMBL/GenBank/DDBJ databases">
        <authorList>
            <person name="Varghese N."/>
            <person name="Submissions S."/>
        </authorList>
    </citation>
    <scope>NUCLEOTIDE SEQUENCE [LARGE SCALE GENOMIC DNA]</scope>
    <source>
        <strain evidence="4">ATCC 700200</strain>
    </source>
</reference>
<accession>A0A1T4XYQ5</accession>
<gene>
    <name evidence="3" type="ORF">SAMN02745166_02111</name>
</gene>
<organism evidence="3 4">
    <name type="scientific">Prosthecobacter debontii</name>
    <dbReference type="NCBI Taxonomy" id="48467"/>
    <lineage>
        <taxon>Bacteria</taxon>
        <taxon>Pseudomonadati</taxon>
        <taxon>Verrucomicrobiota</taxon>
        <taxon>Verrucomicrobiia</taxon>
        <taxon>Verrucomicrobiales</taxon>
        <taxon>Verrucomicrobiaceae</taxon>
        <taxon>Prosthecobacter</taxon>
    </lineage>
</organism>
<dbReference type="InterPro" id="IPR012332">
    <property type="entry name" value="Autotransporter_pectin_lyase_C"/>
</dbReference>
<dbReference type="EMBL" id="FUYE01000006">
    <property type="protein sequence ID" value="SKA94171.1"/>
    <property type="molecule type" value="Genomic_DNA"/>
</dbReference>
<dbReference type="STRING" id="48467.SAMN02745166_02111"/>
<keyword evidence="2" id="KW-0812">Transmembrane</keyword>
<dbReference type="InterPro" id="IPR013424">
    <property type="entry name" value="Ice-binding_C"/>
</dbReference>
<dbReference type="Proteomes" id="UP000190774">
    <property type="component" value="Unassembled WGS sequence"/>
</dbReference>
<sequence length="1686" mass="166881">MLKAAGLSVRLAIPPAMKINTLPQPGNSVLRFSHRFLVAALAFCLCLDLAPAQSLQWDANGTTAGVTDGAGTWNLTNQNWSNGATTDVWNNNGSTIAVFGNGSNASAATITVSGTVNAGGLTFQAVGTVSSPTPNYGSYTLSGGTISLADGAFIRTENFTSFTTGSTRLTITSALAGSNITFAKSGSETAFFTISGNNTWTGTLTLANVAGGGGTFLNVSNLNSLKTLNAIDVQAGSSLILGFGGSEALNVPLSLSGTGAGSRGAIRFDQNYTVSGPITLTGNAGVSVNVGNANLVGTVAGNIGETGGSRSLTINASSTAIGTIVLSGNNTFTGGVILNAGGLRLGSANALNASGVNTLTFATNTVAKTFTLNGFSTTMAGIIQQGTTDVVTIENASATAATLTVANTANATFRGTLADGTGGGALTLVKTGSGTQTLSGTANTYTGGTVLNGGILNIAADGSLGAVPSTVDPDNLTFNGGTLQFAYAGSQASPSLNVNRGITLLAGGGTLDTLANDTYYAGAITGAGSLTKNGTGLLILAGASDYSGETLITAGNLEIRHALALGSTAGGTSITNTSGRLNLSGGLTVVGESLISPYLASVAGNNTWTGSVQAAIGATLTFDAASGTQLNISGNVNAADTGGSAHSFNLVGSGTGVISGNISNALTVTKSGTGAWTLSGNNTFTNGVALSQGELILGSYGALNSAAPNVVTFSASANTKTLSLQGTSSIVGGLVSTSATGVTTQNGGTTDATLTIQTSATRTYLGALADGSGGGKLSLLKTGSGTQVLGSASTYTGSTTVAAGTLQLDFNQTGAPASQILGSSTALILSGGTFSLTGSSTAANAQTVQSLTVGAGLSTISLTRNATTAQDLVLNLGNITTQNGGRVNFILPSGTQSATNGIRTTSSNDASGILGGWATVGGNNWATVSGGNIVAYSAYTDITNFSTGAGAVTPLPNNANANVRIINGGTSGNIALESTTTNINTLLQTATGEAIIDVPTGSLLRLGTSGGIMLGTGAGNLTIGTTPNSGNLSAGGTTTGTPGQLIFTDQSAGQTTTVNTAIRDNGTGIVSLVKNGPGLLILGATTNSTFTGATYINGGTVRISADSSLGTAPASAVSGHLTLNGGTLQMAASFTLSTNRGILLGENGGTLDLQTFNTTYSGIISGVGGLTKNGNGTLTLGGANTYDGVTTVNAGTVQVNHSQALGSTLGGTTVASAAILRLNTGVTVTGETLTINGPGNNQGNLQVQTGTATWAGDIILGSNTGRIGTGSSTGILIIDGVIKNGAGTSISYVGNGGGIVVLKKANTYTGNSDIIRGIVRIDTDNALPATTTLNMLTNTVVTESVALELNGNDQTLAGLKHGVVSVVDNVYVTNSLSGAGNLSVLTLNQANSTTYSGRIEGNLALVKDGSATLTLTNTYNLGGTTATATQSTYTGKTTIRAGTLALSGTGNISGTPWIQVDQGATFSISGRTSGNYTLNGQILSGRGNVNGNLIIAGSSGYVSAGDSTGSLLSNAGNGLGELTFENLTLAGGTPTLRALFQLGDTNSTLSDLLSGGDPAYFANADSGGLYDSIQVNGTLSLNAGSTLRVELLGSYVPTAGDVFNLLDWVNPLNTDGDGAGGAGAFTLADLDLSSANAILSGSGFVFNTDYFMQHGVIYIAVIPEPSRALFLMLGLIAFISRRRRRA</sequence>
<keyword evidence="2" id="KW-1133">Transmembrane helix</keyword>
<dbReference type="NCBIfam" id="TIGR02601">
    <property type="entry name" value="autotrns_rpt"/>
    <property type="match status" value="7"/>
</dbReference>
<name>A0A1T4XYQ5_9BACT</name>
<protein>
    <submittedName>
        <fullName evidence="3">PEP-CTERM protein-sorting domain-containing protein</fullName>
    </submittedName>
</protein>